<sequence>MSPPIGLEAASEHAGGKALDEATQALLDLSPKERLTAIDELMASSHGRHELWLPKTPAKRFAEFVDSASSVRCSFEASLHTALLLAMRGKAVLFVAQNKDICDFAQSLAVLLECELQVQNADPLARTNTTAFDAEVAFPPFGTRPANTSQFPRRTLAVLDAEEGKKRLTEDALALADALAQTSGHTILCVPDGLMFRGVGVEPLAREALVASGRLKGILAVPGGMIFPNTMINTDVLVLGPSGKDYPEVRMLDLSHPQFSGRTLRGRPEILPGTNWASFFEESTSIDETFAKDVSLREIKEKDFILSINRYLLPPAAAALDSFLERSSTIELEDAVELIRPLSLGKADDGEFTIFEASPADVGDSGLLMKPNKISTLERAQMRKARNQRLLPGDVVLSVKGTIGTAGLVPADAPTGDEDGFWTAGQSFMILRPKRGGISGVVLYEYLANPTVVEALRTLAGGAAIQSIAIKDLKAFRVPIPSDDDAERAEHTFLLRQERHAQIEAIMAEIEAERTNSWPSRKLHLEES</sequence>
<dbReference type="Proteomes" id="UP000026249">
    <property type="component" value="Unassembled WGS sequence"/>
</dbReference>
<dbReference type="Gene3D" id="3.40.50.150">
    <property type="entry name" value="Vaccinia Virus protein VP39"/>
    <property type="match status" value="1"/>
</dbReference>
<reference evidence="5 6" key="1">
    <citation type="submission" date="2014-03" db="EMBL/GenBank/DDBJ databases">
        <title>Draft Genome Sequence of Actibacterium mucosum KCTC 23349, a Marine Alphaproteobacterium with Complex Ionic Requirements Isolated from Mediterranean Seawater at Malvarrosa Beach, Valencia, Spain.</title>
        <authorList>
            <person name="Arahal D.R."/>
            <person name="Shao Z."/>
            <person name="Lai Q."/>
            <person name="Pujalte M.J."/>
        </authorList>
    </citation>
    <scope>NUCLEOTIDE SEQUENCE [LARGE SCALE GENOMIC DNA]</scope>
    <source>
        <strain evidence="5 6">KCTC 23349</strain>
    </source>
</reference>
<dbReference type="STRING" id="1454373.ACMU_04760"/>
<organism evidence="5 6">
    <name type="scientific">Actibacterium mucosum KCTC 23349</name>
    <dbReference type="NCBI Taxonomy" id="1454373"/>
    <lineage>
        <taxon>Bacteria</taxon>
        <taxon>Pseudomonadati</taxon>
        <taxon>Pseudomonadota</taxon>
        <taxon>Alphaproteobacteria</taxon>
        <taxon>Rhodobacterales</taxon>
        <taxon>Roseobacteraceae</taxon>
        <taxon>Actibacterium</taxon>
    </lineage>
</organism>
<dbReference type="AlphaFoldDB" id="A0A037ZEF0"/>
<evidence type="ECO:0000259" key="4">
    <source>
        <dbReference type="Pfam" id="PF02384"/>
    </source>
</evidence>
<dbReference type="Gene3D" id="3.90.220.20">
    <property type="entry name" value="DNA methylase specificity domains"/>
    <property type="match status" value="1"/>
</dbReference>
<proteinExistence type="inferred from homology"/>
<dbReference type="EMBL" id="JFKE01000014">
    <property type="protein sequence ID" value="KAJ53973.1"/>
    <property type="molecule type" value="Genomic_DNA"/>
</dbReference>
<evidence type="ECO:0000256" key="2">
    <source>
        <dbReference type="ARBA" id="ARBA00022747"/>
    </source>
</evidence>
<dbReference type="GO" id="GO:0008170">
    <property type="term" value="F:N-methyltransferase activity"/>
    <property type="evidence" value="ECO:0007669"/>
    <property type="project" value="InterPro"/>
</dbReference>
<comment type="similarity">
    <text evidence="1">Belongs to the N(4)/N(6)-methyltransferase family.</text>
</comment>
<name>A0A037ZEF0_9RHOB</name>
<dbReference type="InterPro" id="IPR003356">
    <property type="entry name" value="DNA_methylase_A-5"/>
</dbReference>
<keyword evidence="2" id="KW-0680">Restriction system</keyword>
<protein>
    <recommendedName>
        <fullName evidence="4">DNA methylase adenine-specific domain-containing protein</fullName>
    </recommendedName>
</protein>
<dbReference type="GO" id="GO:0003677">
    <property type="term" value="F:DNA binding"/>
    <property type="evidence" value="ECO:0007669"/>
    <property type="project" value="UniProtKB-KW"/>
</dbReference>
<evidence type="ECO:0000256" key="1">
    <source>
        <dbReference type="ARBA" id="ARBA00006594"/>
    </source>
</evidence>
<keyword evidence="3" id="KW-0238">DNA-binding</keyword>
<accession>A0A037ZEF0</accession>
<dbReference type="InterPro" id="IPR044946">
    <property type="entry name" value="Restrct_endonuc_typeI_TRD_sf"/>
</dbReference>
<dbReference type="SUPFAM" id="SSF53335">
    <property type="entry name" value="S-adenosyl-L-methionine-dependent methyltransferases"/>
    <property type="match status" value="1"/>
</dbReference>
<evidence type="ECO:0000256" key="3">
    <source>
        <dbReference type="ARBA" id="ARBA00023125"/>
    </source>
</evidence>
<dbReference type="GO" id="GO:0009307">
    <property type="term" value="P:DNA restriction-modification system"/>
    <property type="evidence" value="ECO:0007669"/>
    <property type="project" value="UniProtKB-KW"/>
</dbReference>
<comment type="caution">
    <text evidence="5">The sequence shown here is derived from an EMBL/GenBank/DDBJ whole genome shotgun (WGS) entry which is preliminary data.</text>
</comment>
<dbReference type="SUPFAM" id="SSF116734">
    <property type="entry name" value="DNA methylase specificity domain"/>
    <property type="match status" value="1"/>
</dbReference>
<gene>
    <name evidence="5" type="ORF">ACMU_04760</name>
</gene>
<feature type="domain" description="DNA methylase adenine-specific" evidence="4">
    <location>
        <begin position="117"/>
        <end position="312"/>
    </location>
</feature>
<dbReference type="Pfam" id="PF02384">
    <property type="entry name" value="N6_Mtase"/>
    <property type="match status" value="1"/>
</dbReference>
<keyword evidence="6" id="KW-1185">Reference proteome</keyword>
<evidence type="ECO:0000313" key="6">
    <source>
        <dbReference type="Proteomes" id="UP000026249"/>
    </source>
</evidence>
<dbReference type="InterPro" id="IPR029063">
    <property type="entry name" value="SAM-dependent_MTases_sf"/>
</dbReference>
<evidence type="ECO:0000313" key="5">
    <source>
        <dbReference type="EMBL" id="KAJ53973.1"/>
    </source>
</evidence>